<protein>
    <recommendedName>
        <fullName evidence="4">D-aminoacyl-tRNA deacylase</fullName>
        <ecNumber evidence="4">3.1.1.96</ecNumber>
    </recommendedName>
</protein>
<dbReference type="Gene3D" id="3.50.80.10">
    <property type="entry name" value="D-tyrosyl-tRNA(Tyr) deacylase"/>
    <property type="match status" value="1"/>
</dbReference>
<feature type="region of interest" description="Disordered" evidence="5">
    <location>
        <begin position="142"/>
        <end position="206"/>
    </location>
</feature>
<dbReference type="EC" id="3.1.1.96" evidence="4"/>
<reference evidence="6" key="2">
    <citation type="submission" date="2025-08" db="UniProtKB">
        <authorList>
            <consortium name="Ensembl"/>
        </authorList>
    </citation>
    <scope>IDENTIFICATION</scope>
</reference>
<comment type="catalytic activity">
    <reaction evidence="2">
        <text>glycyl-tRNA(Ala) + H2O = tRNA(Ala) + glycine + H(+)</text>
        <dbReference type="Rhea" id="RHEA:53744"/>
        <dbReference type="Rhea" id="RHEA-COMP:9657"/>
        <dbReference type="Rhea" id="RHEA-COMP:13640"/>
        <dbReference type="ChEBI" id="CHEBI:15377"/>
        <dbReference type="ChEBI" id="CHEBI:15378"/>
        <dbReference type="ChEBI" id="CHEBI:57305"/>
        <dbReference type="ChEBI" id="CHEBI:78442"/>
        <dbReference type="ChEBI" id="CHEBI:78522"/>
        <dbReference type="EC" id="3.1.1.96"/>
    </reaction>
</comment>
<dbReference type="AlphaFoldDB" id="A0A8C7SR48"/>
<dbReference type="NCBIfam" id="TIGR00256">
    <property type="entry name" value="D-aminoacyl-tRNA deacylase"/>
    <property type="match status" value="1"/>
</dbReference>
<keyword evidence="4" id="KW-0694">RNA-binding</keyword>
<comment type="catalytic activity">
    <reaction evidence="3">
        <text>a D-aminoacyl-tRNA + H2O = a tRNA + a D-alpha-amino acid + H(+)</text>
        <dbReference type="Rhea" id="RHEA:13953"/>
        <dbReference type="Rhea" id="RHEA-COMP:10123"/>
        <dbReference type="Rhea" id="RHEA-COMP:10124"/>
        <dbReference type="ChEBI" id="CHEBI:15377"/>
        <dbReference type="ChEBI" id="CHEBI:15378"/>
        <dbReference type="ChEBI" id="CHEBI:59871"/>
        <dbReference type="ChEBI" id="CHEBI:78442"/>
        <dbReference type="ChEBI" id="CHEBI:79333"/>
        <dbReference type="EC" id="3.1.1.96"/>
    </reaction>
</comment>
<accession>A0A8C7SR48</accession>
<dbReference type="GO" id="GO:0005737">
    <property type="term" value="C:cytoplasm"/>
    <property type="evidence" value="ECO:0007669"/>
    <property type="project" value="UniProtKB-SubCell"/>
</dbReference>
<dbReference type="SUPFAM" id="SSF69500">
    <property type="entry name" value="DTD-like"/>
    <property type="match status" value="1"/>
</dbReference>
<keyword evidence="7" id="KW-1185">Reference proteome</keyword>
<dbReference type="Pfam" id="PF02580">
    <property type="entry name" value="Tyr_Deacylase"/>
    <property type="match status" value="1"/>
</dbReference>
<evidence type="ECO:0000313" key="7">
    <source>
        <dbReference type="Proteomes" id="UP000694395"/>
    </source>
</evidence>
<keyword evidence="4" id="KW-0378">Hydrolase</keyword>
<dbReference type="GO" id="GO:0000049">
    <property type="term" value="F:tRNA binding"/>
    <property type="evidence" value="ECO:0007669"/>
    <property type="project" value="UniProtKB-KW"/>
</dbReference>
<feature type="compositionally biased region" description="Basic and acidic residues" evidence="5">
    <location>
        <begin position="154"/>
        <end position="165"/>
    </location>
</feature>
<sequence>MKAIIQRVTTASVSVGEVPISSIGRGLCVLLGISMEDTEGCGLHVSILNLRLFDDENGRAWSKSVMDRECEVLCVSQFTLQCILKGNKPDFHAAMPAELSQPFYNNILEHLRSTYKPEMIKDGQFGAYMQVHIQNDGPVTIELVSPSAPMDPKQLAKQEKQQQRKEKQRSKGPLESGRERAAPRPRAQDPNASSGADGDVSSERET</sequence>
<dbReference type="InterPro" id="IPR023509">
    <property type="entry name" value="DTD-like_sf"/>
</dbReference>
<dbReference type="PANTHER" id="PTHR10472">
    <property type="entry name" value="D-TYROSYL-TRNA TYR DEACYLASE"/>
    <property type="match status" value="1"/>
</dbReference>
<evidence type="ECO:0000313" key="6">
    <source>
        <dbReference type="Ensembl" id="ENSOMYP00000070693.2"/>
    </source>
</evidence>
<reference evidence="6" key="1">
    <citation type="submission" date="2020-07" db="EMBL/GenBank/DDBJ databases">
        <title>A long reads based de novo assembly of the rainbow trout Arlee double haploid line genome.</title>
        <authorList>
            <person name="Gao G."/>
            <person name="Palti Y."/>
        </authorList>
    </citation>
    <scope>NUCLEOTIDE SEQUENCE [LARGE SCALE GENOMIC DNA]</scope>
</reference>
<comment type="subcellular location">
    <subcellularLocation>
        <location evidence="4">Cytoplasm</location>
    </subcellularLocation>
</comment>
<dbReference type="GeneTree" id="ENSGT00940000153431"/>
<name>A0A8C7SR48_ONCMY</name>
<dbReference type="PANTHER" id="PTHR10472:SF5">
    <property type="entry name" value="D-AMINOACYL-TRNA DEACYLASE 1"/>
    <property type="match status" value="1"/>
</dbReference>
<organism evidence="6 7">
    <name type="scientific">Oncorhynchus mykiss</name>
    <name type="common">Rainbow trout</name>
    <name type="synonym">Salmo gairdneri</name>
    <dbReference type="NCBI Taxonomy" id="8022"/>
    <lineage>
        <taxon>Eukaryota</taxon>
        <taxon>Metazoa</taxon>
        <taxon>Chordata</taxon>
        <taxon>Craniata</taxon>
        <taxon>Vertebrata</taxon>
        <taxon>Euteleostomi</taxon>
        <taxon>Actinopterygii</taxon>
        <taxon>Neopterygii</taxon>
        <taxon>Teleostei</taxon>
        <taxon>Protacanthopterygii</taxon>
        <taxon>Salmoniformes</taxon>
        <taxon>Salmonidae</taxon>
        <taxon>Salmoninae</taxon>
        <taxon>Oncorhynchus</taxon>
    </lineage>
</organism>
<dbReference type="InterPro" id="IPR003732">
    <property type="entry name" value="Daa-tRNA_deacyls_DTD"/>
</dbReference>
<dbReference type="Ensembl" id="ENSOMYT00000076974.2">
    <property type="protein sequence ID" value="ENSOMYP00000070693.2"/>
    <property type="gene ID" value="ENSOMYG00000032719.2"/>
</dbReference>
<dbReference type="FunFam" id="3.50.80.10:FF:000001">
    <property type="entry name" value="D-aminoacyl-tRNA deacylase"/>
    <property type="match status" value="1"/>
</dbReference>
<comment type="similarity">
    <text evidence="1 4">Belongs to the DTD family.</text>
</comment>
<reference evidence="6" key="3">
    <citation type="submission" date="2025-09" db="UniProtKB">
        <authorList>
            <consortium name="Ensembl"/>
        </authorList>
    </citation>
    <scope>IDENTIFICATION</scope>
</reference>
<evidence type="ECO:0000256" key="5">
    <source>
        <dbReference type="SAM" id="MobiDB-lite"/>
    </source>
</evidence>
<keyword evidence="4" id="KW-0820">tRNA-binding</keyword>
<evidence type="ECO:0000256" key="2">
    <source>
        <dbReference type="ARBA" id="ARBA00047676"/>
    </source>
</evidence>
<evidence type="ECO:0000256" key="3">
    <source>
        <dbReference type="ARBA" id="ARBA00048018"/>
    </source>
</evidence>
<evidence type="ECO:0000256" key="1">
    <source>
        <dbReference type="ARBA" id="ARBA00009673"/>
    </source>
</evidence>
<dbReference type="Proteomes" id="UP000694395">
    <property type="component" value="Chromosome 17"/>
</dbReference>
<evidence type="ECO:0000256" key="4">
    <source>
        <dbReference type="RuleBase" id="RU003470"/>
    </source>
</evidence>
<dbReference type="GO" id="GO:0051500">
    <property type="term" value="F:D-tyrosyl-tRNA(Tyr) deacylase activity"/>
    <property type="evidence" value="ECO:0007669"/>
    <property type="project" value="TreeGrafter"/>
</dbReference>
<proteinExistence type="inferred from homology"/>
<keyword evidence="4" id="KW-0963">Cytoplasm</keyword>